<gene>
    <name evidence="2" type="ORF">TH68_04660</name>
</gene>
<dbReference type="PANTHER" id="PTHR23419:SF8">
    <property type="entry name" value="FI09726P"/>
    <property type="match status" value="1"/>
</dbReference>
<dbReference type="GO" id="GO:0010038">
    <property type="term" value="P:response to metal ion"/>
    <property type="evidence" value="ECO:0007669"/>
    <property type="project" value="InterPro"/>
</dbReference>
<dbReference type="GO" id="GO:0005507">
    <property type="term" value="F:copper ion binding"/>
    <property type="evidence" value="ECO:0007669"/>
    <property type="project" value="TreeGrafter"/>
</dbReference>
<dbReference type="InterPro" id="IPR011322">
    <property type="entry name" value="N-reg_PII-like_a/b"/>
</dbReference>
<evidence type="ECO:0000256" key="1">
    <source>
        <dbReference type="ARBA" id="ARBA00010169"/>
    </source>
</evidence>
<dbReference type="InterPro" id="IPR004323">
    <property type="entry name" value="Ion_tolerance_CutA"/>
</dbReference>
<dbReference type="AlphaFoldDB" id="A0A6N3X536"/>
<comment type="caution">
    <text evidence="2">The sequence shown here is derived from an EMBL/GenBank/DDBJ whole genome shotgun (WGS) entry which is preliminary data.</text>
</comment>
<accession>A0A6N3X536</accession>
<sequence length="111" mass="12208">MMLGNPLQTMRLVLTTCADHASADQLARHLVGQRLAACVSLLPTTTYYHWHGELQHEQEVQMVIKTSADQLPALLKALTHHHSYEVPELVVLDASAAGSYGAWLLKAVAPR</sequence>
<evidence type="ECO:0008006" key="4">
    <source>
        <dbReference type="Google" id="ProtNLM"/>
    </source>
</evidence>
<dbReference type="Pfam" id="PF03091">
    <property type="entry name" value="CutA1"/>
    <property type="match status" value="1"/>
</dbReference>
<dbReference type="EMBL" id="JXUO01000159">
    <property type="protein sequence ID" value="KKZ14478.1"/>
    <property type="molecule type" value="Genomic_DNA"/>
</dbReference>
<dbReference type="SUPFAM" id="SSF54913">
    <property type="entry name" value="GlnB-like"/>
    <property type="match status" value="1"/>
</dbReference>
<dbReference type="InterPro" id="IPR015867">
    <property type="entry name" value="N-reg_PII/ATP_PRibTrfase_C"/>
</dbReference>
<protein>
    <recommendedName>
        <fullName evidence="4">Cation tolerance protein CutA</fullName>
    </recommendedName>
</protein>
<dbReference type="Gene3D" id="3.30.70.120">
    <property type="match status" value="1"/>
</dbReference>
<reference evidence="2 3" key="1">
    <citation type="submission" date="2015-01" db="EMBL/GenBank/DDBJ databases">
        <title>Lifestyle Evolution in Cyanobacterial Symbionts of Sponges.</title>
        <authorList>
            <person name="Burgsdorf I."/>
            <person name="Slaby B.M."/>
            <person name="Handley K.M."/>
            <person name="Haber M."/>
            <person name="Blom J."/>
            <person name="Marshall C.W."/>
            <person name="Gilbert J.A."/>
            <person name="Hentschel U."/>
            <person name="Steindler L."/>
        </authorList>
    </citation>
    <scope>NUCLEOTIDE SEQUENCE [LARGE SCALE GENOMIC DNA]</scope>
    <source>
        <strain evidence="2">142</strain>
    </source>
</reference>
<evidence type="ECO:0000313" key="2">
    <source>
        <dbReference type="EMBL" id="KKZ14478.1"/>
    </source>
</evidence>
<proteinExistence type="inferred from homology"/>
<dbReference type="Proteomes" id="UP000035054">
    <property type="component" value="Unassembled WGS sequence"/>
</dbReference>
<comment type="similarity">
    <text evidence="1">Belongs to the CutA family.</text>
</comment>
<name>A0A6N3X536_9SYNE</name>
<evidence type="ECO:0000313" key="3">
    <source>
        <dbReference type="Proteomes" id="UP000035054"/>
    </source>
</evidence>
<organism evidence="2 3">
    <name type="scientific">Candidatus Synechococcus spongiarum 142</name>
    <dbReference type="NCBI Taxonomy" id="1608213"/>
    <lineage>
        <taxon>Bacteria</taxon>
        <taxon>Bacillati</taxon>
        <taxon>Cyanobacteriota</taxon>
        <taxon>Cyanophyceae</taxon>
        <taxon>Synechococcales</taxon>
        <taxon>Synechococcaceae</taxon>
        <taxon>Synechococcus</taxon>
    </lineage>
</organism>
<dbReference type="PANTHER" id="PTHR23419">
    <property type="entry name" value="DIVALENT CATION TOLERANCE CUTA-RELATED"/>
    <property type="match status" value="1"/>
</dbReference>